<reference evidence="3" key="1">
    <citation type="journal article" date="2022" name="ISME J.">
        <title>Identification of active gaseous-alkane degraders at natural gas seeps.</title>
        <authorList>
            <person name="Farhan Ul Haque M."/>
            <person name="Hernandez M."/>
            <person name="Crombie A.T."/>
            <person name="Murrell J.C."/>
        </authorList>
    </citation>
    <scope>NUCLEOTIDE SEQUENCE</scope>
    <source>
        <strain evidence="3">ANDR5</strain>
    </source>
</reference>
<feature type="domain" description="CAAX prenyl protease 2/Lysostaphin resistance protein A-like" evidence="2">
    <location>
        <begin position="124"/>
        <end position="227"/>
    </location>
</feature>
<keyword evidence="3" id="KW-0645">Protease</keyword>
<dbReference type="Proteomes" id="UP001139068">
    <property type="component" value="Unassembled WGS sequence"/>
</dbReference>
<feature type="transmembrane region" description="Helical" evidence="1">
    <location>
        <begin position="76"/>
        <end position="96"/>
    </location>
</feature>
<keyword evidence="1" id="KW-0472">Membrane</keyword>
<dbReference type="GO" id="GO:0008237">
    <property type="term" value="F:metallopeptidase activity"/>
    <property type="evidence" value="ECO:0007669"/>
    <property type="project" value="UniProtKB-KW"/>
</dbReference>
<evidence type="ECO:0000256" key="1">
    <source>
        <dbReference type="SAM" id="Phobius"/>
    </source>
</evidence>
<feature type="transmembrane region" description="Helical" evidence="1">
    <location>
        <begin position="189"/>
        <end position="210"/>
    </location>
</feature>
<dbReference type="RefSeq" id="WP_243072212.1">
    <property type="nucleotide sequence ID" value="NZ_JAIVFL010000001.1"/>
</dbReference>
<keyword evidence="3" id="KW-0378">Hydrolase</keyword>
<gene>
    <name evidence="3" type="ORF">K9U37_14220</name>
</gene>
<feature type="transmembrane region" description="Helical" evidence="1">
    <location>
        <begin position="158"/>
        <end position="177"/>
    </location>
</feature>
<dbReference type="InterPro" id="IPR003675">
    <property type="entry name" value="Rce1/LyrA-like_dom"/>
</dbReference>
<feature type="transmembrane region" description="Helical" evidence="1">
    <location>
        <begin position="41"/>
        <end position="64"/>
    </location>
</feature>
<dbReference type="InterPro" id="IPR042150">
    <property type="entry name" value="MmRce1-like"/>
</dbReference>
<evidence type="ECO:0000259" key="2">
    <source>
        <dbReference type="Pfam" id="PF02517"/>
    </source>
</evidence>
<evidence type="ECO:0000313" key="4">
    <source>
        <dbReference type="Proteomes" id="UP001139068"/>
    </source>
</evidence>
<comment type="caution">
    <text evidence="3">The sequence shown here is derived from an EMBL/GenBank/DDBJ whole genome shotgun (WGS) entry which is preliminary data.</text>
</comment>
<proteinExistence type="predicted"/>
<feature type="transmembrane region" description="Helical" evidence="1">
    <location>
        <begin position="6"/>
        <end position="29"/>
    </location>
</feature>
<organism evidence="3 4">
    <name type="scientific">Candidatus Mycolicibacterium alkanivorans</name>
    <dbReference type="NCBI Taxonomy" id="2954114"/>
    <lineage>
        <taxon>Bacteria</taxon>
        <taxon>Bacillati</taxon>
        <taxon>Actinomycetota</taxon>
        <taxon>Actinomycetes</taxon>
        <taxon>Mycobacteriales</taxon>
        <taxon>Mycobacteriaceae</taxon>
        <taxon>Mycolicibacterium</taxon>
    </lineage>
</organism>
<dbReference type="Pfam" id="PF02517">
    <property type="entry name" value="Rce1-like"/>
    <property type="match status" value="1"/>
</dbReference>
<keyword evidence="4" id="KW-1185">Reference proteome</keyword>
<evidence type="ECO:0000313" key="3">
    <source>
        <dbReference type="EMBL" id="MCI4675964.1"/>
    </source>
</evidence>
<name>A0ABS9YYV7_9MYCO</name>
<feature type="transmembrane region" description="Helical" evidence="1">
    <location>
        <begin position="117"/>
        <end position="138"/>
    </location>
</feature>
<keyword evidence="1" id="KW-0812">Transmembrane</keyword>
<dbReference type="EMBL" id="JAIVFL010000001">
    <property type="protein sequence ID" value="MCI4675964.1"/>
    <property type="molecule type" value="Genomic_DNA"/>
</dbReference>
<feature type="transmembrane region" description="Helical" evidence="1">
    <location>
        <begin position="244"/>
        <end position="265"/>
    </location>
</feature>
<dbReference type="PANTHER" id="PTHR35797:SF1">
    <property type="entry name" value="PROTEASE"/>
    <property type="match status" value="1"/>
</dbReference>
<keyword evidence="3" id="KW-0482">Metalloprotease</keyword>
<dbReference type="PANTHER" id="PTHR35797">
    <property type="entry name" value="PROTEASE-RELATED"/>
    <property type="match status" value="1"/>
</dbReference>
<accession>A0ABS9YYV7</accession>
<sequence>MRTFALVHPIATGLALVLAAGTFRVLDIFVFRLDERWGEIIVSKVIGVLIVLGFLWATGAGLAASGFRGSGIGPSVLLGAGLTVIALVAGYAVEFVQAAHAGQRPELLVRAIDPKTSLAGAAAFAVFLLIGNVVNSFAEEGLFRGLLIPLFLREVGPWPAVLGSALLFGLWHLPWAVKGMLDKSGDPVPLLLANFLPQALLGIVWGYLYLCTGNLWGSWVAHTLTNSVLNFLHVQTGDDVDGGLATRMITFTVVMLLGLIVIHWVSQRLGLLAVAPWGAEASSA</sequence>
<protein>
    <submittedName>
        <fullName evidence="3">CPBP family intramembrane metalloprotease</fullName>
    </submittedName>
</protein>
<keyword evidence="1" id="KW-1133">Transmembrane helix</keyword>